<sequence>MRHAGKRSWVFGLKVAFFEAHKEKFLAAVELKTTGAFYHKVGQLYLAKYGYALRWDEDLDEGQDVADDVDPDEDVNDLVPAEAETRAKKFKKLREKLGVWYHGQYGHSIPKKGKKMPSTKLFDKPELEPPAPVKPRVLHYYSRNFYETRVKSRVKTRWAALLRLDNPPKPVTVRNMVTREAWGAETQEFRDKVVLALEKEHDVAVKAYTMAVSGDAPTSPQEYSVALNDAAYYLQPFVNAIHEQFGMNVASMMCGPIADCGGRIEVRSVHSGTSNGLVPRIWSDFDRGGFDMTQRSFLDFSHHCFTEEECRRRALNRDNTSADGAVQSRGTTPTRDDVVAASAPWPRATGDSAVVNPAQPRREGEGEWMMPLGTGTTTPVNLFTEEEWAALEGNGLNNPLFDTASYNADGSLLHGMGGDDSDVALQFGQLLGETALQLPDVRLPNLTASPVFPVSLLLPAVVQPSSAVSSPVPPSSDASSGAASSLPPRPSATTGKAEIPRPKPKPAY</sequence>
<proteinExistence type="predicted"/>
<dbReference type="EMBL" id="JARJCM010000032">
    <property type="protein sequence ID" value="KAJ7038447.1"/>
    <property type="molecule type" value="Genomic_DNA"/>
</dbReference>
<protein>
    <submittedName>
        <fullName evidence="2">Uncharacterized protein</fullName>
    </submittedName>
</protein>
<feature type="compositionally biased region" description="Polar residues" evidence="1">
    <location>
        <begin position="317"/>
        <end position="333"/>
    </location>
</feature>
<dbReference type="Proteomes" id="UP001218188">
    <property type="component" value="Unassembled WGS sequence"/>
</dbReference>
<accession>A0AAD6T3C1</accession>
<dbReference type="AlphaFoldDB" id="A0AAD6T3C1"/>
<evidence type="ECO:0000256" key="1">
    <source>
        <dbReference type="SAM" id="MobiDB-lite"/>
    </source>
</evidence>
<feature type="compositionally biased region" description="Low complexity" evidence="1">
    <location>
        <begin position="465"/>
        <end position="486"/>
    </location>
</feature>
<reference evidence="2" key="1">
    <citation type="submission" date="2023-03" db="EMBL/GenBank/DDBJ databases">
        <title>Massive genome expansion in bonnet fungi (Mycena s.s.) driven by repeated elements and novel gene families across ecological guilds.</title>
        <authorList>
            <consortium name="Lawrence Berkeley National Laboratory"/>
            <person name="Harder C.B."/>
            <person name="Miyauchi S."/>
            <person name="Viragh M."/>
            <person name="Kuo A."/>
            <person name="Thoen E."/>
            <person name="Andreopoulos B."/>
            <person name="Lu D."/>
            <person name="Skrede I."/>
            <person name="Drula E."/>
            <person name="Henrissat B."/>
            <person name="Morin E."/>
            <person name="Kohler A."/>
            <person name="Barry K."/>
            <person name="LaButti K."/>
            <person name="Morin E."/>
            <person name="Salamov A."/>
            <person name="Lipzen A."/>
            <person name="Mereny Z."/>
            <person name="Hegedus B."/>
            <person name="Baldrian P."/>
            <person name="Stursova M."/>
            <person name="Weitz H."/>
            <person name="Taylor A."/>
            <person name="Grigoriev I.V."/>
            <person name="Nagy L.G."/>
            <person name="Martin F."/>
            <person name="Kauserud H."/>
        </authorList>
    </citation>
    <scope>NUCLEOTIDE SEQUENCE</scope>
    <source>
        <strain evidence="2">CBHHK200</strain>
    </source>
</reference>
<keyword evidence="3" id="KW-1185">Reference proteome</keyword>
<evidence type="ECO:0000313" key="3">
    <source>
        <dbReference type="Proteomes" id="UP001218188"/>
    </source>
</evidence>
<name>A0AAD6T3C1_9AGAR</name>
<comment type="caution">
    <text evidence="2">The sequence shown here is derived from an EMBL/GenBank/DDBJ whole genome shotgun (WGS) entry which is preliminary data.</text>
</comment>
<feature type="region of interest" description="Disordered" evidence="1">
    <location>
        <begin position="316"/>
        <end position="373"/>
    </location>
</feature>
<feature type="region of interest" description="Disordered" evidence="1">
    <location>
        <begin position="465"/>
        <end position="508"/>
    </location>
</feature>
<evidence type="ECO:0000313" key="2">
    <source>
        <dbReference type="EMBL" id="KAJ7038447.1"/>
    </source>
</evidence>
<gene>
    <name evidence="2" type="ORF">C8F04DRAFT_1256031</name>
</gene>
<organism evidence="2 3">
    <name type="scientific">Mycena alexandri</name>
    <dbReference type="NCBI Taxonomy" id="1745969"/>
    <lineage>
        <taxon>Eukaryota</taxon>
        <taxon>Fungi</taxon>
        <taxon>Dikarya</taxon>
        <taxon>Basidiomycota</taxon>
        <taxon>Agaricomycotina</taxon>
        <taxon>Agaricomycetes</taxon>
        <taxon>Agaricomycetidae</taxon>
        <taxon>Agaricales</taxon>
        <taxon>Marasmiineae</taxon>
        <taxon>Mycenaceae</taxon>
        <taxon>Mycena</taxon>
    </lineage>
</organism>